<dbReference type="OrthoDB" id="1428553at2"/>
<protein>
    <submittedName>
        <fullName evidence="2">Uncharacterized protein</fullName>
    </submittedName>
</protein>
<sequence length="255" mass="29306">MIVIVTAYLAINGYSYYSTALEERFYHPKHSWFKPSGLFGQGLGVFGTLMMLIGVSVYILHKRYNILGRHVRLKYLLEFHIFLCTLGPILILFHTAFKFGGIVSIAFWSMVAVVASGVIGRFIYIQIPRTIEGRALSLSEVQNMKTDIAQVLREDYQVAETDINLFVNYTTDKTLSLSSIKQVIKNNNLSKTDSKNLLKMLQGERSLSKKIARLETMKQYFKYWHVAHMPFALIMLVIVIIHIVVAFTFGYKWIF</sequence>
<accession>A0A2K1DXX6</accession>
<gene>
    <name evidence="2" type="ORF">C1T31_10170</name>
</gene>
<feature type="transmembrane region" description="Helical" evidence="1">
    <location>
        <begin position="99"/>
        <end position="124"/>
    </location>
</feature>
<dbReference type="AlphaFoldDB" id="A0A2K1DXX6"/>
<proteinExistence type="predicted"/>
<evidence type="ECO:0000313" key="2">
    <source>
        <dbReference type="EMBL" id="PNQ72878.1"/>
    </source>
</evidence>
<keyword evidence="3" id="KW-1185">Reference proteome</keyword>
<reference evidence="2 3" key="1">
    <citation type="submission" date="2018-01" db="EMBL/GenBank/DDBJ databases">
        <title>The draft genome of Hanstruepera neustonica JCM19743.</title>
        <authorList>
            <person name="He R.-H."/>
            <person name="Du Z.-J."/>
        </authorList>
    </citation>
    <scope>NUCLEOTIDE SEQUENCE [LARGE SCALE GENOMIC DNA]</scope>
    <source>
        <strain evidence="2 3">JCM19743</strain>
    </source>
</reference>
<name>A0A2K1DXX6_9FLAO</name>
<feature type="transmembrane region" description="Helical" evidence="1">
    <location>
        <begin position="73"/>
        <end position="93"/>
    </location>
</feature>
<keyword evidence="1" id="KW-0812">Transmembrane</keyword>
<keyword evidence="1" id="KW-1133">Transmembrane helix</keyword>
<keyword evidence="1" id="KW-0472">Membrane</keyword>
<dbReference type="EMBL" id="POWF01000006">
    <property type="protein sequence ID" value="PNQ72878.1"/>
    <property type="molecule type" value="Genomic_DNA"/>
</dbReference>
<feature type="transmembrane region" description="Helical" evidence="1">
    <location>
        <begin position="231"/>
        <end position="254"/>
    </location>
</feature>
<organism evidence="2 3">
    <name type="scientific">Hanstruepera neustonica</name>
    <dbReference type="NCBI Taxonomy" id="1445657"/>
    <lineage>
        <taxon>Bacteria</taxon>
        <taxon>Pseudomonadati</taxon>
        <taxon>Bacteroidota</taxon>
        <taxon>Flavobacteriia</taxon>
        <taxon>Flavobacteriales</taxon>
        <taxon>Flavobacteriaceae</taxon>
        <taxon>Hanstruepera</taxon>
    </lineage>
</organism>
<feature type="transmembrane region" description="Helical" evidence="1">
    <location>
        <begin position="38"/>
        <end position="61"/>
    </location>
</feature>
<comment type="caution">
    <text evidence="2">The sequence shown here is derived from an EMBL/GenBank/DDBJ whole genome shotgun (WGS) entry which is preliminary data.</text>
</comment>
<evidence type="ECO:0000313" key="3">
    <source>
        <dbReference type="Proteomes" id="UP000236641"/>
    </source>
</evidence>
<dbReference type="Proteomes" id="UP000236641">
    <property type="component" value="Unassembled WGS sequence"/>
</dbReference>
<evidence type="ECO:0000256" key="1">
    <source>
        <dbReference type="SAM" id="Phobius"/>
    </source>
</evidence>